<reference evidence="1 2" key="1">
    <citation type="submission" date="2018-12" db="EMBL/GenBank/DDBJ databases">
        <authorList>
            <consortium name="Pathogen Informatics"/>
        </authorList>
    </citation>
    <scope>NUCLEOTIDE SEQUENCE [LARGE SCALE GENOMIC DNA]</scope>
    <source>
        <strain evidence="1 2">NCTC10437</strain>
    </source>
</reference>
<keyword evidence="2" id="KW-1185">Reference proteome</keyword>
<dbReference type="AlphaFoldDB" id="A0A3S4RKB7"/>
<accession>A0A3S4RKB7</accession>
<sequence length="158" mass="17279">MFGRRPDANPTVAAGDLQVSLRAAENSSGLDKFVERNILTQPPVVAKDIEDSSKLEMHARTCGGQIPIQFRIRTARPDQRRRQGRDPFEHLHVHHGAGIYCFRMIVDGQQCYDVLLPADAESGAFEGGNHQSGFGRVAADGFDGHPGTVAIFATVVRK</sequence>
<evidence type="ECO:0000313" key="2">
    <source>
        <dbReference type="Proteomes" id="UP000279306"/>
    </source>
</evidence>
<protein>
    <submittedName>
        <fullName evidence="1">Uncharacterized protein</fullName>
    </submittedName>
</protein>
<dbReference type="Proteomes" id="UP000279306">
    <property type="component" value="Chromosome"/>
</dbReference>
<dbReference type="KEGG" id="mauu:NCTC10437_01556"/>
<evidence type="ECO:0000313" key="1">
    <source>
        <dbReference type="EMBL" id="VEG52636.1"/>
    </source>
</evidence>
<dbReference type="EMBL" id="LR134356">
    <property type="protein sequence ID" value="VEG52636.1"/>
    <property type="molecule type" value="Genomic_DNA"/>
</dbReference>
<gene>
    <name evidence="1" type="ORF">NCTC10437_01556</name>
</gene>
<proteinExistence type="predicted"/>
<organism evidence="1 2">
    <name type="scientific">Mycolicibacterium aurum</name>
    <name type="common">Mycobacterium aurum</name>
    <dbReference type="NCBI Taxonomy" id="1791"/>
    <lineage>
        <taxon>Bacteria</taxon>
        <taxon>Bacillati</taxon>
        <taxon>Actinomycetota</taxon>
        <taxon>Actinomycetes</taxon>
        <taxon>Mycobacteriales</taxon>
        <taxon>Mycobacteriaceae</taxon>
        <taxon>Mycolicibacterium</taxon>
    </lineage>
</organism>
<name>A0A3S4RKB7_MYCAU</name>